<dbReference type="NCBIfam" id="TIGR01146">
    <property type="entry name" value="ATPsyn_F1gamma"/>
    <property type="match status" value="1"/>
</dbReference>
<evidence type="ECO:0000256" key="7">
    <source>
        <dbReference type="ARBA" id="ARBA00023136"/>
    </source>
</evidence>
<dbReference type="PANTHER" id="PTHR11693">
    <property type="entry name" value="ATP SYNTHASE GAMMA CHAIN"/>
    <property type="match status" value="1"/>
</dbReference>
<dbReference type="PRINTS" id="PR00126">
    <property type="entry name" value="ATPASEGAMMA"/>
</dbReference>
<keyword evidence="9 10" id="KW-0066">ATP synthesis</keyword>
<evidence type="ECO:0000256" key="4">
    <source>
        <dbReference type="ARBA" id="ARBA00022448"/>
    </source>
</evidence>
<dbReference type="InterPro" id="IPR035968">
    <property type="entry name" value="ATP_synth_F1_ATPase_gsu"/>
</dbReference>
<dbReference type="RefSeq" id="WP_033178997.1">
    <property type="nucleotide sequence ID" value="NZ_CP030140.1"/>
</dbReference>
<dbReference type="SUPFAM" id="SSF52943">
    <property type="entry name" value="ATP synthase (F1-ATPase), gamma subunit"/>
    <property type="match status" value="1"/>
</dbReference>
<dbReference type="PANTHER" id="PTHR11693:SF22">
    <property type="entry name" value="ATP SYNTHASE SUBUNIT GAMMA, MITOCHONDRIAL"/>
    <property type="match status" value="1"/>
</dbReference>
<evidence type="ECO:0000256" key="3">
    <source>
        <dbReference type="ARBA" id="ARBA00007681"/>
    </source>
</evidence>
<name>A0A2Z4NDP9_9BACT</name>
<gene>
    <name evidence="10 11" type="primary">atpG</name>
    <name evidence="11" type="ORF">DP065_02860</name>
</gene>
<dbReference type="KEGG" id="mane:DP065_02860"/>
<accession>A0A2Z4NDP9</accession>
<evidence type="ECO:0000256" key="5">
    <source>
        <dbReference type="ARBA" id="ARBA00022781"/>
    </source>
</evidence>
<protein>
    <recommendedName>
        <fullName evidence="10">ATP synthase gamma chain</fullName>
    </recommendedName>
    <alternativeName>
        <fullName evidence="10">ATP synthase F1 sector gamma subunit</fullName>
    </alternativeName>
    <alternativeName>
        <fullName evidence="10">F-ATPase gamma subunit</fullName>
    </alternativeName>
</protein>
<dbReference type="GO" id="GO:0042777">
    <property type="term" value="P:proton motive force-driven plasma membrane ATP synthesis"/>
    <property type="evidence" value="ECO:0007669"/>
    <property type="project" value="UniProtKB-UniRule"/>
</dbReference>
<keyword evidence="8 10" id="KW-0139">CF(1)</keyword>
<comment type="function">
    <text evidence="1 10">Produces ATP from ADP in the presence of a proton gradient across the membrane. The gamma chain is believed to be important in regulating ATPase activity and the flow of protons through the CF(0) complex.</text>
</comment>
<evidence type="ECO:0000256" key="6">
    <source>
        <dbReference type="ARBA" id="ARBA00023065"/>
    </source>
</evidence>
<evidence type="ECO:0000313" key="11">
    <source>
        <dbReference type="EMBL" id="AWX69669.1"/>
    </source>
</evidence>
<evidence type="ECO:0000313" key="12">
    <source>
        <dbReference type="Proteomes" id="UP000250218"/>
    </source>
</evidence>
<dbReference type="GO" id="GO:0045259">
    <property type="term" value="C:proton-transporting ATP synthase complex"/>
    <property type="evidence" value="ECO:0007669"/>
    <property type="project" value="UniProtKB-KW"/>
</dbReference>
<dbReference type="GO" id="GO:0046933">
    <property type="term" value="F:proton-transporting ATP synthase activity, rotational mechanism"/>
    <property type="evidence" value="ECO:0007669"/>
    <property type="project" value="UniProtKB-UniRule"/>
</dbReference>
<dbReference type="Pfam" id="PF00231">
    <property type="entry name" value="ATP-synt"/>
    <property type="match status" value="1"/>
</dbReference>
<proteinExistence type="inferred from homology"/>
<dbReference type="InterPro" id="IPR000131">
    <property type="entry name" value="ATP_synth_F1_gsu"/>
</dbReference>
<evidence type="ECO:0000256" key="10">
    <source>
        <dbReference type="HAMAP-Rule" id="MF_00815"/>
    </source>
</evidence>
<keyword evidence="12" id="KW-1185">Reference proteome</keyword>
<keyword evidence="5 10" id="KW-0375">Hydrogen ion transport</keyword>
<keyword evidence="6 10" id="KW-0406">Ion transport</keyword>
<keyword evidence="7 10" id="KW-0472">Membrane</keyword>
<dbReference type="AlphaFoldDB" id="A0A2Z4NDP9"/>
<dbReference type="Gene3D" id="3.40.1380.10">
    <property type="match status" value="1"/>
</dbReference>
<dbReference type="Gene3D" id="1.10.287.80">
    <property type="entry name" value="ATP synthase, gamma subunit, helix hairpin domain"/>
    <property type="match status" value="1"/>
</dbReference>
<evidence type="ECO:0000256" key="9">
    <source>
        <dbReference type="ARBA" id="ARBA00023310"/>
    </source>
</evidence>
<organism evidence="11 12">
    <name type="scientific">[Mycoplasma] anseris</name>
    <dbReference type="NCBI Taxonomy" id="92400"/>
    <lineage>
        <taxon>Bacteria</taxon>
        <taxon>Bacillati</taxon>
        <taxon>Mycoplasmatota</taxon>
        <taxon>Mycoplasmoidales</taxon>
        <taxon>Metamycoplasmataceae</taxon>
        <taxon>Metamycoplasma</taxon>
    </lineage>
</organism>
<dbReference type="GO" id="GO:0005886">
    <property type="term" value="C:plasma membrane"/>
    <property type="evidence" value="ECO:0007669"/>
    <property type="project" value="UniProtKB-SubCell"/>
</dbReference>
<evidence type="ECO:0000256" key="2">
    <source>
        <dbReference type="ARBA" id="ARBA00004170"/>
    </source>
</evidence>
<dbReference type="EMBL" id="CP030140">
    <property type="protein sequence ID" value="AWX69669.1"/>
    <property type="molecule type" value="Genomic_DNA"/>
</dbReference>
<dbReference type="CDD" id="cd12151">
    <property type="entry name" value="F1-ATPase_gamma"/>
    <property type="match status" value="1"/>
</dbReference>
<comment type="subunit">
    <text evidence="10">F-type ATPases have 2 components, CF(1) - the catalytic core - and CF(0) - the membrane proton channel. CF(1) has five subunits: alpha(3), beta(3), gamma(1), delta(1), epsilon(1). CF(0) has three main subunits: a, b and c.</text>
</comment>
<comment type="similarity">
    <text evidence="3 10">Belongs to the ATPase gamma chain family.</text>
</comment>
<evidence type="ECO:0000256" key="8">
    <source>
        <dbReference type="ARBA" id="ARBA00023196"/>
    </source>
</evidence>
<evidence type="ECO:0000256" key="1">
    <source>
        <dbReference type="ARBA" id="ARBA00003456"/>
    </source>
</evidence>
<dbReference type="GO" id="GO:0005524">
    <property type="term" value="F:ATP binding"/>
    <property type="evidence" value="ECO:0007669"/>
    <property type="project" value="UniProtKB-UniRule"/>
</dbReference>
<sequence>MESLQKIKHRISSINSTKKITKAMELVATAKFGKVKRQLNEVNQYFHSVEELFLNLVKHSEQNIDQLLNTNALKFDAKRNLYIVFGSDLGLCGSYNSNMMKKINEIVTNEDILIVIGSKLLALLNKRPNTHIIQTLCQIGDSPDYDIAKIISNKIYDVLQISLLKSVKLIYTKYINPIKADPVVREIFPITEVTFKREEKLSSQNIKTYQIDPTSFEPSPEVILESSFGIFFEASIYHALFNAKLSEMSSRRTAMEQASDNAEDLIDDLNVKYNSSRQAKITQEITEIVSGSDS</sequence>
<comment type="subcellular location">
    <subcellularLocation>
        <location evidence="10">Cell membrane</location>
        <topology evidence="10">Peripheral membrane protein</topology>
    </subcellularLocation>
    <subcellularLocation>
        <location evidence="2">Membrane</location>
        <topology evidence="2">Peripheral membrane protein</topology>
    </subcellularLocation>
</comment>
<dbReference type="HAMAP" id="MF_00815">
    <property type="entry name" value="ATP_synth_gamma_bact"/>
    <property type="match status" value="1"/>
</dbReference>
<reference evidence="12" key="1">
    <citation type="submission" date="2018-06" db="EMBL/GenBank/DDBJ databases">
        <title>Complete genome sequences of Mycoplasma anatis, M. anseris and M. cloacale type strains.</title>
        <authorList>
            <person name="Grozner D."/>
            <person name="Forro B."/>
            <person name="Sulyok K.M."/>
            <person name="Marton S."/>
            <person name="Kreizinger Z."/>
            <person name="Banyai K."/>
            <person name="Gyuranecz M."/>
        </authorList>
    </citation>
    <scope>NUCLEOTIDE SEQUENCE [LARGE SCALE GENOMIC DNA]</scope>
    <source>
        <strain evidence="12">ATCC 49234</strain>
    </source>
</reference>
<keyword evidence="4 10" id="KW-0813">Transport</keyword>
<dbReference type="Proteomes" id="UP000250218">
    <property type="component" value="Chromosome"/>
</dbReference>
<keyword evidence="10" id="KW-1003">Cell membrane</keyword>